<dbReference type="Proteomes" id="UP000681341">
    <property type="component" value="Unassembled WGS sequence"/>
</dbReference>
<accession>A0ABS3U6A5</accession>
<proteinExistence type="predicted"/>
<organism evidence="1 2">
    <name type="scientific">Glycomyces niveus</name>
    <dbReference type="NCBI Taxonomy" id="2820287"/>
    <lineage>
        <taxon>Bacteria</taxon>
        <taxon>Bacillati</taxon>
        <taxon>Actinomycetota</taxon>
        <taxon>Actinomycetes</taxon>
        <taxon>Glycomycetales</taxon>
        <taxon>Glycomycetaceae</taxon>
        <taxon>Glycomyces</taxon>
    </lineage>
</organism>
<dbReference type="RefSeq" id="WP_208497431.1">
    <property type="nucleotide sequence ID" value="NZ_JAGFNP010000009.1"/>
</dbReference>
<name>A0ABS3U6A5_9ACTN</name>
<reference evidence="1 2" key="1">
    <citation type="submission" date="2021-03" db="EMBL/GenBank/DDBJ databases">
        <title>Glycomyces sp. nov., a novel actinomycete isolated from soil.</title>
        <authorList>
            <person name="Yang X."/>
            <person name="Xu X."/>
        </authorList>
    </citation>
    <scope>NUCLEOTIDE SEQUENCE [LARGE SCALE GENOMIC DNA]</scope>
    <source>
        <strain evidence="1 2">NEAU-S30</strain>
    </source>
</reference>
<dbReference type="EMBL" id="JAGFNP010000009">
    <property type="protein sequence ID" value="MBO3734317.1"/>
    <property type="molecule type" value="Genomic_DNA"/>
</dbReference>
<gene>
    <name evidence="1" type="ORF">J5V16_15925</name>
</gene>
<evidence type="ECO:0000313" key="1">
    <source>
        <dbReference type="EMBL" id="MBO3734317.1"/>
    </source>
</evidence>
<comment type="caution">
    <text evidence="1">The sequence shown here is derived from an EMBL/GenBank/DDBJ whole genome shotgun (WGS) entry which is preliminary data.</text>
</comment>
<keyword evidence="2" id="KW-1185">Reference proteome</keyword>
<evidence type="ECO:0000313" key="2">
    <source>
        <dbReference type="Proteomes" id="UP000681341"/>
    </source>
</evidence>
<protein>
    <submittedName>
        <fullName evidence="1">Uncharacterized protein</fullName>
    </submittedName>
</protein>
<sequence>MTDDGPGEAHACVGFGSPKVGAEGNVVGAGAAQTRLHPEDLTVEKRRQWLTVGEDTALAPKERLIRILLRSIGFGAAAPGPGGDPEGTVKAVARAYAVNDRGTMHGVTVDGLDAGAVRQFLRRLWELGDASEEACTAAARDRGFRSFDGAVDLRQPRLGDQPRNR</sequence>